<evidence type="ECO:0000313" key="6">
    <source>
        <dbReference type="EMBL" id="JAQ06846.1"/>
    </source>
</evidence>
<evidence type="ECO:0000259" key="2">
    <source>
        <dbReference type="PROSITE" id="PS50908"/>
    </source>
</evidence>
<feature type="compositionally biased region" description="Basic and acidic residues" evidence="1">
    <location>
        <begin position="147"/>
        <end position="169"/>
    </location>
</feature>
<evidence type="ECO:0000256" key="1">
    <source>
        <dbReference type="SAM" id="MobiDB-lite"/>
    </source>
</evidence>
<evidence type="ECO:0000313" key="4">
    <source>
        <dbReference type="EMBL" id="JAG19269.1"/>
    </source>
</evidence>
<dbReference type="SMART" id="SM00591">
    <property type="entry name" value="RWD"/>
    <property type="match status" value="1"/>
</dbReference>
<dbReference type="AlphaFoldDB" id="A0A0A9WWK5"/>
<sequence length="193" mass="22055">MDEQEEEREVVMAIYDGDPAFHQLTPVTYQYKYGEDGDPKSFLIELSWTENYPNEAPSFNMDTFYNKHVSDSVKKKISGYLKQEAENLKGFAMTYSLFEGVKEKLDDFLADAEATETVAVTDVAEEKDEEVSSDSENVSPTKKAAKKEHLTKAQKRKQWDRLDNKGERPRGWDWVDVIQHLGQTGPKVDSSTT</sequence>
<dbReference type="InterPro" id="IPR042770">
    <property type="entry name" value="RWDD4"/>
</dbReference>
<feature type="region of interest" description="Disordered" evidence="1">
    <location>
        <begin position="120"/>
        <end position="169"/>
    </location>
</feature>
<proteinExistence type="predicted"/>
<dbReference type="SUPFAM" id="SSF54495">
    <property type="entry name" value="UBC-like"/>
    <property type="match status" value="1"/>
</dbReference>
<dbReference type="PANTHER" id="PTHR21275:SF1">
    <property type="entry name" value="RWD DOMAIN-CONTAINING PROTEIN 4"/>
    <property type="match status" value="1"/>
</dbReference>
<dbReference type="InterPro" id="IPR006575">
    <property type="entry name" value="RWD_dom"/>
</dbReference>
<reference evidence="3" key="2">
    <citation type="submission" date="2014-07" db="EMBL/GenBank/DDBJ databases">
        <authorList>
            <person name="Hull J."/>
        </authorList>
    </citation>
    <scope>NUCLEOTIDE SEQUENCE</scope>
</reference>
<reference evidence="3" key="1">
    <citation type="journal article" date="2014" name="PLoS ONE">
        <title>Transcriptome-Based Identification of ABC Transporters in the Western Tarnished Plant Bug Lygus hesperus.</title>
        <authorList>
            <person name="Hull J.J."/>
            <person name="Chaney K."/>
            <person name="Geib S.M."/>
            <person name="Fabrick J.A."/>
            <person name="Brent C.S."/>
            <person name="Walsh D."/>
            <person name="Lavine L.C."/>
        </authorList>
    </citation>
    <scope>NUCLEOTIDE SEQUENCE</scope>
</reference>
<organism evidence="3">
    <name type="scientific">Lygus hesperus</name>
    <name type="common">Western plant bug</name>
    <dbReference type="NCBI Taxonomy" id="30085"/>
    <lineage>
        <taxon>Eukaryota</taxon>
        <taxon>Metazoa</taxon>
        <taxon>Ecdysozoa</taxon>
        <taxon>Arthropoda</taxon>
        <taxon>Hexapoda</taxon>
        <taxon>Insecta</taxon>
        <taxon>Pterygota</taxon>
        <taxon>Neoptera</taxon>
        <taxon>Paraneoptera</taxon>
        <taxon>Hemiptera</taxon>
        <taxon>Heteroptera</taxon>
        <taxon>Panheteroptera</taxon>
        <taxon>Cimicomorpha</taxon>
        <taxon>Miridae</taxon>
        <taxon>Mirini</taxon>
        <taxon>Lygus</taxon>
    </lineage>
</organism>
<reference evidence="6" key="4">
    <citation type="journal article" date="2016" name="Gigascience">
        <title>De novo construction of an expanded transcriptome assembly for the western tarnished plant bug, Lygus hesperus.</title>
        <authorList>
            <person name="Tassone E.E."/>
            <person name="Geib S.M."/>
            <person name="Hall B."/>
            <person name="Fabrick J.A."/>
            <person name="Brent C.S."/>
            <person name="Hull J.J."/>
        </authorList>
    </citation>
    <scope>NUCLEOTIDE SEQUENCE</scope>
</reference>
<reference evidence="5" key="3">
    <citation type="submission" date="2014-09" db="EMBL/GenBank/DDBJ databases">
        <authorList>
            <person name="Magalhaes I.L.F."/>
            <person name="Oliveira U."/>
            <person name="Santos F.R."/>
            <person name="Vidigal T.H.D.A."/>
            <person name="Brescovit A.D."/>
            <person name="Santos A.J."/>
        </authorList>
    </citation>
    <scope>NUCLEOTIDE SEQUENCE</scope>
</reference>
<dbReference type="PROSITE" id="PS50908">
    <property type="entry name" value="RWD"/>
    <property type="match status" value="1"/>
</dbReference>
<evidence type="ECO:0000313" key="3">
    <source>
        <dbReference type="EMBL" id="JAG09230.1"/>
    </source>
</evidence>
<dbReference type="EMBL" id="GDHC01011783">
    <property type="protein sequence ID" value="JAQ06846.1"/>
    <property type="molecule type" value="Transcribed_RNA"/>
</dbReference>
<feature type="domain" description="RWD" evidence="2">
    <location>
        <begin position="6"/>
        <end position="108"/>
    </location>
</feature>
<protein>
    <submittedName>
        <fullName evidence="3">RWD domain-containing protein 4</fullName>
    </submittedName>
</protein>
<dbReference type="PANTHER" id="PTHR21275">
    <property type="entry name" value="RWD DOMAIN-CONTAINING PROTEIN 4"/>
    <property type="match status" value="1"/>
</dbReference>
<dbReference type="EMBL" id="GBRD01006469">
    <property type="protein sequence ID" value="JAG59352.1"/>
    <property type="molecule type" value="Transcribed_RNA"/>
</dbReference>
<dbReference type="EMBL" id="GBHO01024335">
    <property type="protein sequence ID" value="JAG19269.1"/>
    <property type="molecule type" value="Transcribed_RNA"/>
</dbReference>
<dbReference type="CDD" id="cd23817">
    <property type="entry name" value="RWD-RWDD4"/>
    <property type="match status" value="1"/>
</dbReference>
<dbReference type="Gene3D" id="3.10.110.10">
    <property type="entry name" value="Ubiquitin Conjugating Enzyme"/>
    <property type="match status" value="1"/>
</dbReference>
<gene>
    <name evidence="3" type="primary">RWDD4_1</name>
    <name evidence="4" type="synonym">RWDD4_0</name>
    <name evidence="4" type="ORF">CM83_35916</name>
    <name evidence="3" type="ORF">CM83_35919</name>
    <name evidence="6" type="ORF">g.33309</name>
</gene>
<accession>A0A0A9WWK5</accession>
<name>A0A0A9WWK5_LYGHE</name>
<dbReference type="InterPro" id="IPR016135">
    <property type="entry name" value="UBQ-conjugating_enzyme/RWD"/>
</dbReference>
<evidence type="ECO:0000313" key="5">
    <source>
        <dbReference type="EMBL" id="JAG59352.1"/>
    </source>
</evidence>
<dbReference type="Pfam" id="PF05773">
    <property type="entry name" value="RWD"/>
    <property type="match status" value="1"/>
</dbReference>
<feature type="compositionally biased region" description="Acidic residues" evidence="1">
    <location>
        <begin position="123"/>
        <end position="133"/>
    </location>
</feature>
<dbReference type="EMBL" id="GBHO01034374">
    <property type="protein sequence ID" value="JAG09230.1"/>
    <property type="molecule type" value="Transcribed_RNA"/>
</dbReference>